<dbReference type="RefSeq" id="XP_041153850.1">
    <property type="nucleotide sequence ID" value="XM_041298769.1"/>
</dbReference>
<reference evidence="1" key="1">
    <citation type="journal article" date="2020" name="New Phytol.">
        <title>Comparative genomics reveals dynamic genome evolution in host specialist ectomycorrhizal fungi.</title>
        <authorList>
            <person name="Lofgren L.A."/>
            <person name="Nguyen N.H."/>
            <person name="Vilgalys R."/>
            <person name="Ruytinx J."/>
            <person name="Liao H.L."/>
            <person name="Branco S."/>
            <person name="Kuo A."/>
            <person name="LaButti K."/>
            <person name="Lipzen A."/>
            <person name="Andreopoulos W."/>
            <person name="Pangilinan J."/>
            <person name="Riley R."/>
            <person name="Hundley H."/>
            <person name="Na H."/>
            <person name="Barry K."/>
            <person name="Grigoriev I.V."/>
            <person name="Stajich J.E."/>
            <person name="Kennedy P.G."/>
        </authorList>
    </citation>
    <scope>NUCLEOTIDE SEQUENCE</scope>
    <source>
        <strain evidence="1">S12</strain>
    </source>
</reference>
<accession>A0A9P7ACA2</accession>
<organism evidence="1 2">
    <name type="scientific">Suillus plorans</name>
    <dbReference type="NCBI Taxonomy" id="116603"/>
    <lineage>
        <taxon>Eukaryota</taxon>
        <taxon>Fungi</taxon>
        <taxon>Dikarya</taxon>
        <taxon>Basidiomycota</taxon>
        <taxon>Agaricomycotina</taxon>
        <taxon>Agaricomycetes</taxon>
        <taxon>Agaricomycetidae</taxon>
        <taxon>Boletales</taxon>
        <taxon>Suillineae</taxon>
        <taxon>Suillaceae</taxon>
        <taxon>Suillus</taxon>
    </lineage>
</organism>
<gene>
    <name evidence="1" type="ORF">HD556DRAFT_1248382</name>
</gene>
<comment type="caution">
    <text evidence="1">The sequence shown here is derived from an EMBL/GenBank/DDBJ whole genome shotgun (WGS) entry which is preliminary data.</text>
</comment>
<feature type="non-terminal residue" evidence="1">
    <location>
        <position position="206"/>
    </location>
</feature>
<sequence length="206" mass="23692">RGLVVCSCGSTGRVTKSAKLLKRMVEEDIFDFVLAFAGISTLDAVVVPALNRFVENVYVYDMKLWEALEESFGEDRHALNHSPVLLSFSDFKIDSNQKRHRVVDTRVLAYSNLQDGRPWGLDIFRCFNATCQAPAYNIIFHPHGKQYYGKHWVETKIRYSCLVCKETVRGISCPTWIHGARSQNYGRVWYQWPLTPEQQRDIGIIS</sequence>
<evidence type="ECO:0000313" key="2">
    <source>
        <dbReference type="Proteomes" id="UP000719766"/>
    </source>
</evidence>
<dbReference type="OrthoDB" id="2620490at2759"/>
<dbReference type="EMBL" id="JABBWE010000093">
    <property type="protein sequence ID" value="KAG1786396.1"/>
    <property type="molecule type" value="Genomic_DNA"/>
</dbReference>
<evidence type="ECO:0000313" key="1">
    <source>
        <dbReference type="EMBL" id="KAG1786396.1"/>
    </source>
</evidence>
<dbReference type="Proteomes" id="UP000719766">
    <property type="component" value="Unassembled WGS sequence"/>
</dbReference>
<dbReference type="AlphaFoldDB" id="A0A9P7ACA2"/>
<protein>
    <submittedName>
        <fullName evidence="1">Uncharacterized protein</fullName>
    </submittedName>
</protein>
<dbReference type="GeneID" id="64592533"/>
<proteinExistence type="predicted"/>
<keyword evidence="2" id="KW-1185">Reference proteome</keyword>
<name>A0A9P7ACA2_9AGAM</name>